<evidence type="ECO:0000259" key="7">
    <source>
        <dbReference type="Pfam" id="PF08281"/>
    </source>
</evidence>
<dbReference type="Pfam" id="PF04542">
    <property type="entry name" value="Sigma70_r2"/>
    <property type="match status" value="1"/>
</dbReference>
<dbReference type="InterPro" id="IPR014325">
    <property type="entry name" value="RNA_pol_sigma-E_actinobac"/>
</dbReference>
<feature type="domain" description="RNA polymerase sigma factor 70 region 4 type 2" evidence="7">
    <location>
        <begin position="118"/>
        <end position="170"/>
    </location>
</feature>
<comment type="similarity">
    <text evidence="1">Belongs to the sigma-70 factor family. ECF subfamily.</text>
</comment>
<dbReference type="GO" id="GO:0016987">
    <property type="term" value="F:sigma factor activity"/>
    <property type="evidence" value="ECO:0007669"/>
    <property type="project" value="UniProtKB-KW"/>
</dbReference>
<organism evidence="8 9">
    <name type="scientific">Cellulosimicrobium protaetiae</name>
    <dbReference type="NCBI Taxonomy" id="2587808"/>
    <lineage>
        <taxon>Bacteria</taxon>
        <taxon>Bacillati</taxon>
        <taxon>Actinomycetota</taxon>
        <taxon>Actinomycetes</taxon>
        <taxon>Micrococcales</taxon>
        <taxon>Promicromonosporaceae</taxon>
        <taxon>Cellulosimicrobium</taxon>
    </lineage>
</organism>
<evidence type="ECO:0000259" key="6">
    <source>
        <dbReference type="Pfam" id="PF04542"/>
    </source>
</evidence>
<evidence type="ECO:0000313" key="9">
    <source>
        <dbReference type="Proteomes" id="UP000451354"/>
    </source>
</evidence>
<dbReference type="NCBIfam" id="TIGR02983">
    <property type="entry name" value="SigE-fam_strep"/>
    <property type="match status" value="1"/>
</dbReference>
<evidence type="ECO:0000313" key="8">
    <source>
        <dbReference type="EMBL" id="QJW38219.1"/>
    </source>
</evidence>
<protein>
    <submittedName>
        <fullName evidence="8">SigE family RNA polymerase sigma factor</fullName>
    </submittedName>
</protein>
<dbReference type="Gene3D" id="1.10.1740.10">
    <property type="match status" value="1"/>
</dbReference>
<dbReference type="AlphaFoldDB" id="A0A6M5UMZ1"/>
<dbReference type="SUPFAM" id="SSF88946">
    <property type="entry name" value="Sigma2 domain of RNA polymerase sigma factors"/>
    <property type="match status" value="1"/>
</dbReference>
<dbReference type="PANTHER" id="PTHR43133">
    <property type="entry name" value="RNA POLYMERASE ECF-TYPE SIGMA FACTO"/>
    <property type="match status" value="1"/>
</dbReference>
<proteinExistence type="inferred from homology"/>
<dbReference type="InterPro" id="IPR007627">
    <property type="entry name" value="RNA_pol_sigma70_r2"/>
</dbReference>
<dbReference type="SUPFAM" id="SSF88659">
    <property type="entry name" value="Sigma3 and sigma4 domains of RNA polymerase sigma factors"/>
    <property type="match status" value="1"/>
</dbReference>
<dbReference type="InterPro" id="IPR039425">
    <property type="entry name" value="RNA_pol_sigma-70-like"/>
</dbReference>
<keyword evidence="3" id="KW-0731">Sigma factor</keyword>
<name>A0A6M5UMZ1_9MICO</name>
<keyword evidence="5" id="KW-0804">Transcription</keyword>
<evidence type="ECO:0000256" key="5">
    <source>
        <dbReference type="ARBA" id="ARBA00023163"/>
    </source>
</evidence>
<keyword evidence="2" id="KW-0805">Transcription regulation</keyword>
<dbReference type="Proteomes" id="UP000451354">
    <property type="component" value="Chromosome"/>
</dbReference>
<evidence type="ECO:0000256" key="1">
    <source>
        <dbReference type="ARBA" id="ARBA00010641"/>
    </source>
</evidence>
<dbReference type="InterPro" id="IPR013324">
    <property type="entry name" value="RNA_pol_sigma_r3/r4-like"/>
</dbReference>
<reference evidence="9" key="1">
    <citation type="journal article" date="2022" name="Int. J. Syst. Evol. Microbiol.">
        <title>Cellulosimicrobium protaetiae sp. nov., isolated from the gut of the larva of Protaetia brevitarsis seulensis.</title>
        <authorList>
            <person name="Le Han H."/>
            <person name="Nguyen T.T.H."/>
            <person name="Li Z."/>
            <person name="Shin N.R."/>
            <person name="Kim S.G."/>
        </authorList>
    </citation>
    <scope>NUCLEOTIDE SEQUENCE [LARGE SCALE GENOMIC DNA]</scope>
    <source>
        <strain evidence="9">BI34</strain>
    </source>
</reference>
<dbReference type="GO" id="GO:0003677">
    <property type="term" value="F:DNA binding"/>
    <property type="evidence" value="ECO:0007669"/>
    <property type="project" value="UniProtKB-KW"/>
</dbReference>
<dbReference type="NCBIfam" id="TIGR02937">
    <property type="entry name" value="sigma70-ECF"/>
    <property type="match status" value="1"/>
</dbReference>
<dbReference type="PANTHER" id="PTHR43133:SF50">
    <property type="entry name" value="ECF RNA POLYMERASE SIGMA FACTOR SIGM"/>
    <property type="match status" value="1"/>
</dbReference>
<accession>A0A6M5UMZ1</accession>
<keyword evidence="4" id="KW-0238">DNA-binding</keyword>
<dbReference type="EMBL" id="CP052757">
    <property type="protein sequence ID" value="QJW38219.1"/>
    <property type="molecule type" value="Genomic_DNA"/>
</dbReference>
<feature type="domain" description="RNA polymerase sigma-70 region 2" evidence="6">
    <location>
        <begin position="25"/>
        <end position="90"/>
    </location>
</feature>
<gene>
    <name evidence="8" type="ORF">FIC82_004320</name>
</gene>
<dbReference type="InterPro" id="IPR013325">
    <property type="entry name" value="RNA_pol_sigma_r2"/>
</dbReference>
<evidence type="ECO:0000256" key="3">
    <source>
        <dbReference type="ARBA" id="ARBA00023082"/>
    </source>
</evidence>
<sequence>MDASPGGCIDVVVTKADRDAEFVAFVDRHGQGLHRLALFLAGDRYRAEELLQTTLERTYRSWSRARAGDPAMYARRVLSNARIDSWRRARPTVLLTEEAVHAGLGARGDASDELGVRDELVRALRQLPVRQRRVVVLRHLLDLSEAETAAELGVPVGTVKSASARGIARLRTILGDLRSHDTDRRSVDTAMEGEQG</sequence>
<dbReference type="InterPro" id="IPR036388">
    <property type="entry name" value="WH-like_DNA-bd_sf"/>
</dbReference>
<dbReference type="Pfam" id="PF08281">
    <property type="entry name" value="Sigma70_r4_2"/>
    <property type="match status" value="1"/>
</dbReference>
<dbReference type="Gene3D" id="1.10.10.10">
    <property type="entry name" value="Winged helix-like DNA-binding domain superfamily/Winged helix DNA-binding domain"/>
    <property type="match status" value="1"/>
</dbReference>
<keyword evidence="9" id="KW-1185">Reference proteome</keyword>
<dbReference type="KEGG" id="cprt:FIC82_004320"/>
<dbReference type="GO" id="GO:0006352">
    <property type="term" value="P:DNA-templated transcription initiation"/>
    <property type="evidence" value="ECO:0007669"/>
    <property type="project" value="InterPro"/>
</dbReference>
<evidence type="ECO:0000256" key="2">
    <source>
        <dbReference type="ARBA" id="ARBA00023015"/>
    </source>
</evidence>
<dbReference type="InterPro" id="IPR014284">
    <property type="entry name" value="RNA_pol_sigma-70_dom"/>
</dbReference>
<dbReference type="InterPro" id="IPR013249">
    <property type="entry name" value="RNA_pol_sigma70_r4_t2"/>
</dbReference>
<evidence type="ECO:0000256" key="4">
    <source>
        <dbReference type="ARBA" id="ARBA00023125"/>
    </source>
</evidence>